<dbReference type="CDD" id="cd14688">
    <property type="entry name" value="bZIP_YAP"/>
    <property type="match status" value="1"/>
</dbReference>
<evidence type="ECO:0000313" key="2">
    <source>
        <dbReference type="EMBL" id="OAG36321.1"/>
    </source>
</evidence>
<dbReference type="SUPFAM" id="SSF57959">
    <property type="entry name" value="Leucine zipper domain"/>
    <property type="match status" value="1"/>
</dbReference>
<evidence type="ECO:0000313" key="3">
    <source>
        <dbReference type="Proteomes" id="UP000077002"/>
    </source>
</evidence>
<gene>
    <name evidence="2" type="ORF">AYO21_09486</name>
</gene>
<organism evidence="2 3">
    <name type="scientific">Fonsecaea monophora</name>
    <dbReference type="NCBI Taxonomy" id="254056"/>
    <lineage>
        <taxon>Eukaryota</taxon>
        <taxon>Fungi</taxon>
        <taxon>Dikarya</taxon>
        <taxon>Ascomycota</taxon>
        <taxon>Pezizomycotina</taxon>
        <taxon>Eurotiomycetes</taxon>
        <taxon>Chaetothyriomycetidae</taxon>
        <taxon>Chaetothyriales</taxon>
        <taxon>Herpotrichiellaceae</taxon>
        <taxon>Fonsecaea</taxon>
    </lineage>
</organism>
<dbReference type="GeneID" id="34604620"/>
<reference evidence="2 3" key="1">
    <citation type="submission" date="2016-03" db="EMBL/GenBank/DDBJ databases">
        <title>Draft genome sequence of the Fonsecaea monophora CBS 269.37.</title>
        <authorList>
            <person name="Bombassaro A."/>
            <person name="Vinicius W.A."/>
            <person name="De Hoog S."/>
            <person name="Sun J."/>
            <person name="Souza E.M."/>
            <person name="Raittz R.T."/>
            <person name="Costa F."/>
            <person name="Leao A.C."/>
            <person name="Tadra-Sfeir M.Z."/>
            <person name="Baura V."/>
            <person name="Balsanelli E."/>
            <person name="Pedrosa F.O."/>
            <person name="Moreno L.F."/>
            <person name="Steffens M.B."/>
            <person name="Xi L."/>
            <person name="Bocca A.L."/>
            <person name="Felipe M.S."/>
            <person name="Teixeira M."/>
            <person name="Telles Filho F.Q."/>
            <person name="Azevedo C.M."/>
            <person name="Gomes R."/>
            <person name="Vicente V.A."/>
        </authorList>
    </citation>
    <scope>NUCLEOTIDE SEQUENCE [LARGE SCALE GENOMIC DNA]</scope>
    <source>
        <strain evidence="2 3">CBS 269.37</strain>
    </source>
</reference>
<feature type="region of interest" description="Disordered" evidence="1">
    <location>
        <begin position="254"/>
        <end position="276"/>
    </location>
</feature>
<dbReference type="InterPro" id="IPR021833">
    <property type="entry name" value="DUF3425"/>
</dbReference>
<keyword evidence="3" id="KW-1185">Reference proteome</keyword>
<dbReference type="PANTHER" id="PTHR37012:SF6">
    <property type="entry name" value="BZIP TRANSCRIPTION FACTOR"/>
    <property type="match status" value="1"/>
</dbReference>
<sequence>MFTTFQQHESGSIDLTAVEKKRQRDRRAQQKLRERRDLHVKELEEQVALCKEHHHGGGQSSIEALKEEIKALKHENTTLRARCENLSAFARRVRQNLSQVTGGSLPEGGDSSVDEMNATLEDLGHDADPLARVTSVPPSTRAQTIAVADTRSPCAQPSNRLTTTAVVATPGSLSENSIDYSASVIRAGTTSQRSAGLFCDRSLDYRALTQSPASGDAVSPFQSSIPQVRAAGRRTQLASSWVQRLQDMEGQLLPASEDVDSHARRSQPLDSRSPTEACNFPDTSSQWNILPNDDIYHPLCLEFAPLSSLTDLIVAAPLIPDPAELLFGSRQNLLANEIHKSCRKSRVAETERLANGWLLYAFYKWRYCPSKTTFDLLPAFLRPTPIQVTESHPACFDMMWWPAMRTNTVRRYMLKDPSFDHRSVMTALSCCARVRWPWGKEIVEMDQDGRLTILPAFLETFTRLDGWGLTLDFIKAFPEVVDGMDLDAVLFTLE</sequence>
<dbReference type="OrthoDB" id="4161589at2759"/>
<protein>
    <recommendedName>
        <fullName evidence="4">BZIP domain-containing protein</fullName>
    </recommendedName>
</protein>
<dbReference type="PANTHER" id="PTHR37012">
    <property type="entry name" value="B-ZIP TRANSCRIPTION FACTOR (EUROFUNG)-RELATED"/>
    <property type="match status" value="1"/>
</dbReference>
<dbReference type="Pfam" id="PF11905">
    <property type="entry name" value="DUF3425"/>
    <property type="match status" value="1"/>
</dbReference>
<dbReference type="EMBL" id="LVKK01000094">
    <property type="protein sequence ID" value="OAG36321.1"/>
    <property type="molecule type" value="Genomic_DNA"/>
</dbReference>
<comment type="caution">
    <text evidence="2">The sequence shown here is derived from an EMBL/GenBank/DDBJ whole genome shotgun (WGS) entry which is preliminary data.</text>
</comment>
<name>A0A177EY61_9EURO</name>
<dbReference type="GO" id="GO:0003700">
    <property type="term" value="F:DNA-binding transcription factor activity"/>
    <property type="evidence" value="ECO:0007669"/>
    <property type="project" value="InterPro"/>
</dbReference>
<dbReference type="AlphaFoldDB" id="A0A177EY61"/>
<accession>A0A177EY61</accession>
<dbReference type="Gene3D" id="1.20.5.170">
    <property type="match status" value="1"/>
</dbReference>
<proteinExistence type="predicted"/>
<dbReference type="InterPro" id="IPR046347">
    <property type="entry name" value="bZIP_sf"/>
</dbReference>
<evidence type="ECO:0000256" key="1">
    <source>
        <dbReference type="SAM" id="MobiDB-lite"/>
    </source>
</evidence>
<dbReference type="RefSeq" id="XP_022508273.1">
    <property type="nucleotide sequence ID" value="XM_022659420.1"/>
</dbReference>
<dbReference type="Proteomes" id="UP000077002">
    <property type="component" value="Unassembled WGS sequence"/>
</dbReference>
<evidence type="ECO:0008006" key="4">
    <source>
        <dbReference type="Google" id="ProtNLM"/>
    </source>
</evidence>